<feature type="transmembrane region" description="Helical" evidence="1">
    <location>
        <begin position="590"/>
        <end position="614"/>
    </location>
</feature>
<gene>
    <name evidence="2" type="ORF">E2C06_04055</name>
</gene>
<feature type="transmembrane region" description="Helical" evidence="1">
    <location>
        <begin position="527"/>
        <end position="546"/>
    </location>
</feature>
<dbReference type="PANTHER" id="PTHR32063">
    <property type="match status" value="1"/>
</dbReference>
<dbReference type="SUPFAM" id="SSF82714">
    <property type="entry name" value="Multidrug efflux transporter AcrB TolC docking domain, DN and DC subdomains"/>
    <property type="match status" value="2"/>
</dbReference>
<feature type="transmembrane region" description="Helical" evidence="1">
    <location>
        <begin position="895"/>
        <end position="921"/>
    </location>
</feature>
<feature type="transmembrane region" description="Helical" evidence="1">
    <location>
        <begin position="857"/>
        <end position="875"/>
    </location>
</feature>
<proteinExistence type="predicted"/>
<dbReference type="InterPro" id="IPR027463">
    <property type="entry name" value="AcrB_DN_DC_subdom"/>
</dbReference>
<accession>A0A4R5QLJ8</accession>
<keyword evidence="1" id="KW-0472">Membrane</keyword>
<keyword evidence="1" id="KW-1133">Transmembrane helix</keyword>
<dbReference type="Gene3D" id="1.20.1640.10">
    <property type="entry name" value="Multidrug efflux transporter AcrB transmembrane domain"/>
    <property type="match status" value="2"/>
</dbReference>
<feature type="transmembrane region" description="Helical" evidence="1">
    <location>
        <begin position="12"/>
        <end position="32"/>
    </location>
</feature>
<feature type="transmembrane region" description="Helical" evidence="1">
    <location>
        <begin position="462"/>
        <end position="485"/>
    </location>
</feature>
<keyword evidence="1" id="KW-0812">Transmembrane</keyword>
<feature type="transmembrane region" description="Helical" evidence="1">
    <location>
        <begin position="957"/>
        <end position="974"/>
    </location>
</feature>
<dbReference type="SUPFAM" id="SSF82693">
    <property type="entry name" value="Multidrug efflux transporter AcrB pore domain, PN1, PN2, PC1 and PC2 subdomains"/>
    <property type="match status" value="4"/>
</dbReference>
<protein>
    <submittedName>
        <fullName evidence="2">Acriflavine resistance protein B</fullName>
    </submittedName>
</protein>
<reference evidence="2 3" key="1">
    <citation type="journal article" date="2016" name="J. Microbiol.">
        <title>Dankookia rubra gen. nov., sp. nov., an alphaproteobacterium isolated from sediment of a shallow stream.</title>
        <authorList>
            <person name="Kim W.H."/>
            <person name="Kim D.H."/>
            <person name="Kang K."/>
            <person name="Ahn T.Y."/>
        </authorList>
    </citation>
    <scope>NUCLEOTIDE SEQUENCE [LARGE SCALE GENOMIC DNA]</scope>
    <source>
        <strain evidence="2 3">JCM30602</strain>
    </source>
</reference>
<dbReference type="PANTHER" id="PTHR32063:SF78">
    <property type="entry name" value="ACRB_ACRD_ACRF FAMILY PROTEIN"/>
    <property type="match status" value="1"/>
</dbReference>
<keyword evidence="3" id="KW-1185">Reference proteome</keyword>
<dbReference type="Proteomes" id="UP000295096">
    <property type="component" value="Unassembled WGS sequence"/>
</dbReference>
<dbReference type="SUPFAM" id="SSF82866">
    <property type="entry name" value="Multidrug efflux transporter AcrB transmembrane domain"/>
    <property type="match status" value="2"/>
</dbReference>
<feature type="transmembrane region" description="Helical" evidence="1">
    <location>
        <begin position="386"/>
        <end position="409"/>
    </location>
</feature>
<name>A0A4R5QLJ8_9PROT</name>
<feature type="transmembrane region" description="Helical" evidence="1">
    <location>
        <begin position="333"/>
        <end position="352"/>
    </location>
</feature>
<feature type="transmembrane region" description="Helical" evidence="1">
    <location>
        <begin position="359"/>
        <end position="380"/>
    </location>
</feature>
<dbReference type="Gene3D" id="3.30.70.1440">
    <property type="entry name" value="Multidrug efflux transporter AcrB pore domain"/>
    <property type="match status" value="1"/>
</dbReference>
<evidence type="ECO:0000313" key="3">
    <source>
        <dbReference type="Proteomes" id="UP000295096"/>
    </source>
</evidence>
<evidence type="ECO:0000256" key="1">
    <source>
        <dbReference type="SAM" id="Phobius"/>
    </source>
</evidence>
<dbReference type="EMBL" id="SMSJ01000003">
    <property type="protein sequence ID" value="TDH64003.1"/>
    <property type="molecule type" value="Genomic_DNA"/>
</dbReference>
<dbReference type="Pfam" id="PF00873">
    <property type="entry name" value="ACR_tran"/>
    <property type="match status" value="1"/>
</dbReference>
<dbReference type="RefSeq" id="WP_133287283.1">
    <property type="nucleotide sequence ID" value="NZ_SMSJ01000003.1"/>
</dbReference>
<evidence type="ECO:0000313" key="2">
    <source>
        <dbReference type="EMBL" id="TDH64003.1"/>
    </source>
</evidence>
<dbReference type="OrthoDB" id="9806532at2"/>
<dbReference type="PRINTS" id="PR00702">
    <property type="entry name" value="ACRIFLAVINRP"/>
</dbReference>
<feature type="transmembrane region" description="Helical" evidence="1">
    <location>
        <begin position="986"/>
        <end position="1011"/>
    </location>
</feature>
<dbReference type="Gene3D" id="3.30.70.1430">
    <property type="entry name" value="Multidrug efflux transporter AcrB pore domain"/>
    <property type="match status" value="2"/>
</dbReference>
<dbReference type="InterPro" id="IPR001036">
    <property type="entry name" value="Acrflvin-R"/>
</dbReference>
<sequence length="1031" mass="108567">MSISAPFILRPVGTGLLAIGLALAGLLAYAWLPVAPLPRAEMPTIAIGGGLPGADPETIAASVVAPLERRLGAIAGLAEMTSYSALGAFYIVLQFELSRAIDGAARDVQAALNAAGTDLPPLPNPPWMNKFNPGSAPVMVLAMSAGTLTAGAVYDAADSIVAPRIARIPGVAAVQIQGAEQPAIRVTIDPAAARAAGVGLEAVRQAIAENNVTQATGLVDGALQFAPVSVNDRMAAPEDYGRIVVRRQGDAIVHIASIGRVDVDARDRRQGGTVDGRQAVTLTVFKQADANVIEVADGIREVLPQLRRWLPGGVVVDTIRDRSETIRASVHDVQQTLMVSVALVILVVAIFVRRLSAVVATGGAVPLSLLGTLAAIWLAGFSLNNLTLMALTISVGFVVDDAIVMIEAIAVLRDRGMRPLQAALAGARQIGFTVVSITVSLIAVFIPLVFMDGVLGRMFREFSATLAIAVALSGLVSLTVTPMLAAHMARRAPPPPGRLGQAIERAIAALTGAYVRSLGRVLRWRRAMLLGTLGLIGTTVWLYVIAPKGFFPDQDTGLVMGNTKAPPDISYRAMLHRQESVAEVLRADPAVAHVVSVIGVGNGNGLVSSGRLMVSLKPRAQRPGVSAAEVVRRLRAPLGAIPGIDASLWAVPEIWVGGRPDASSFQFVLLSTDVPALQTWAEALVQKLRTLPGIEDVSSDQQNPGLVTRLAIDRDAASRLGVSVQAIAQALNSGFSQRQVSVIYRDRNQYRVVLEIEPALQQHPEQVDDIWLPGSGGVQVPLASLVTAAPETAQIFITHRGQLPAATIGFTLGQGMSIGEATAAVERAAAEIGLPDSMRTEFAGSARAFQSFTRSQPLLILAALLTIYVVLGVLYEHLLHPITILSTLPTAGIGALLALRIFGLDFSVIALVGVILLMGIVKKNGIMMVDFALEHERSQGLGAEAAILEACRERFRPILMTTLAAVFGAVPLLFENGAGSELRHPLGVAVIGGLLLSQVITLYTTPVIYLAMDGLQRRAFRTFARAPVAAE</sequence>
<comment type="caution">
    <text evidence="2">The sequence shown here is derived from an EMBL/GenBank/DDBJ whole genome shotgun (WGS) entry which is preliminary data.</text>
</comment>
<dbReference type="AlphaFoldDB" id="A0A4R5QLJ8"/>
<feature type="transmembrane region" description="Helical" evidence="1">
    <location>
        <begin position="430"/>
        <end position="450"/>
    </location>
</feature>
<dbReference type="GO" id="GO:0042910">
    <property type="term" value="F:xenobiotic transmembrane transporter activity"/>
    <property type="evidence" value="ECO:0007669"/>
    <property type="project" value="TreeGrafter"/>
</dbReference>
<organism evidence="2 3">
    <name type="scientific">Dankookia rubra</name>
    <dbReference type="NCBI Taxonomy" id="1442381"/>
    <lineage>
        <taxon>Bacteria</taxon>
        <taxon>Pseudomonadati</taxon>
        <taxon>Pseudomonadota</taxon>
        <taxon>Alphaproteobacteria</taxon>
        <taxon>Acetobacterales</taxon>
        <taxon>Roseomonadaceae</taxon>
        <taxon>Dankookia</taxon>
    </lineage>
</organism>
<dbReference type="Gene3D" id="3.30.70.1320">
    <property type="entry name" value="Multidrug efflux transporter AcrB pore domain like"/>
    <property type="match status" value="1"/>
</dbReference>
<dbReference type="Gene3D" id="3.30.2090.10">
    <property type="entry name" value="Multidrug efflux transporter AcrB TolC docking domain, DN and DC subdomains"/>
    <property type="match status" value="2"/>
</dbReference>
<dbReference type="GO" id="GO:0005886">
    <property type="term" value="C:plasma membrane"/>
    <property type="evidence" value="ECO:0007669"/>
    <property type="project" value="TreeGrafter"/>
</dbReference>